<evidence type="ECO:0000256" key="1">
    <source>
        <dbReference type="SAM" id="MobiDB-lite"/>
    </source>
</evidence>
<protein>
    <submittedName>
        <fullName evidence="3">Uncharacterized protein</fullName>
    </submittedName>
</protein>
<gene>
    <name evidence="3" type="ORF">CO162_05660</name>
</gene>
<comment type="caution">
    <text evidence="3">The sequence shown here is derived from an EMBL/GenBank/DDBJ whole genome shotgun (WGS) entry which is preliminary data.</text>
</comment>
<sequence>MKKIFKVLVVLTLIFGFSGISFTDDITSPTYREENRIYVQPSPYREPPEVIPYHNSDSEPHIMNPSPYMNREAPDYSDVYQNPRRVPDNPFLNAPRYDNETYNQSLDNLYRYLNRSRERKSIDDPEW</sequence>
<dbReference type="Proteomes" id="UP000229213">
    <property type="component" value="Unassembled WGS sequence"/>
</dbReference>
<proteinExistence type="predicted"/>
<feature type="chain" id="PRO_5014676383" evidence="2">
    <location>
        <begin position="24"/>
        <end position="127"/>
    </location>
</feature>
<dbReference type="EMBL" id="PFWI01000202">
    <property type="protein sequence ID" value="PJA61559.1"/>
    <property type="molecule type" value="Genomic_DNA"/>
</dbReference>
<organism evidence="3 4">
    <name type="scientific">bacterium (Candidatus Ratteibacteria) CG_4_9_14_3_um_filter_41_21</name>
    <dbReference type="NCBI Taxonomy" id="2014289"/>
    <lineage>
        <taxon>Bacteria</taxon>
        <taxon>Candidatus Ratteibacteria</taxon>
    </lineage>
</organism>
<feature type="signal peptide" evidence="2">
    <location>
        <begin position="1"/>
        <end position="23"/>
    </location>
</feature>
<evidence type="ECO:0000313" key="4">
    <source>
        <dbReference type="Proteomes" id="UP000229213"/>
    </source>
</evidence>
<reference evidence="4" key="1">
    <citation type="submission" date="2017-09" db="EMBL/GenBank/DDBJ databases">
        <title>Depth-based differentiation of microbial function through sediment-hosted aquifers and enrichment of novel symbionts in the deep terrestrial subsurface.</title>
        <authorList>
            <person name="Probst A.J."/>
            <person name="Ladd B."/>
            <person name="Jarett J.K."/>
            <person name="Geller-Mcgrath D.E."/>
            <person name="Sieber C.M.K."/>
            <person name="Emerson J.B."/>
            <person name="Anantharaman K."/>
            <person name="Thomas B.C."/>
            <person name="Malmstrom R."/>
            <person name="Stieglmeier M."/>
            <person name="Klingl A."/>
            <person name="Woyke T."/>
            <person name="Ryan C.M."/>
            <person name="Banfield J.F."/>
        </authorList>
    </citation>
    <scope>NUCLEOTIDE SEQUENCE [LARGE SCALE GENOMIC DNA]</scope>
</reference>
<evidence type="ECO:0000256" key="2">
    <source>
        <dbReference type="SAM" id="SignalP"/>
    </source>
</evidence>
<feature type="region of interest" description="Disordered" evidence="1">
    <location>
        <begin position="41"/>
        <end position="70"/>
    </location>
</feature>
<accession>A0A2M7YF33</accession>
<name>A0A2M7YF33_9BACT</name>
<dbReference type="AlphaFoldDB" id="A0A2M7YF33"/>
<keyword evidence="2" id="KW-0732">Signal</keyword>
<evidence type="ECO:0000313" key="3">
    <source>
        <dbReference type="EMBL" id="PJA61559.1"/>
    </source>
</evidence>